<evidence type="ECO:0000256" key="4">
    <source>
        <dbReference type="ARBA" id="ARBA00023015"/>
    </source>
</evidence>
<sequence length="403" mass="44090">MTVESMNPAIKLFGKRIKVPPSPEGVPPPPPPPVVAVDYADEDGVKTEQDPNEEQRIPDKQKDDQPSSFNDEEPTNPSVSPPNPKTPSIDETALKSKDSRNGKDPEPQEKALKKPDKILPCPRCNSSETKFCYYNNYNVNQPRHFCKSCQRYWTAGGAMRNVPVGAGRRKSKGSSAALYRHISISENPQVAAAARPDSHGGSRALHHHHCSNSTPNKMILSFGLNGASTDSPAIRDDVLSHNISNEPQVHRLNSFPWPYSHAIIPYYPQPPPPIWACGIPTAWNLMSCQTPSILGKHTREGDPIKAGTSVESEAAQVKKSGSVLIPKTLRIDDPDEASKSSIWATLGISKESDPKGGFFKGCQVKGKGNNKDQRAETAETQQSRVLFTNPAALSRSLIFHETI</sequence>
<dbReference type="InterPro" id="IPR045174">
    <property type="entry name" value="Dof"/>
</dbReference>
<evidence type="ECO:0000256" key="2">
    <source>
        <dbReference type="ARBA" id="ARBA00022771"/>
    </source>
</evidence>
<evidence type="ECO:0000256" key="9">
    <source>
        <dbReference type="SAM" id="MobiDB-lite"/>
    </source>
</evidence>
<dbReference type="PANTHER" id="PTHR31089:SF22">
    <property type="entry name" value="CYCLIC DOF FACTOR 4"/>
    <property type="match status" value="1"/>
</dbReference>
<evidence type="ECO:0000256" key="7">
    <source>
        <dbReference type="ARBA" id="ARBA00023242"/>
    </source>
</evidence>
<name>A0AAN7K2P5_9MYRT</name>
<feature type="domain" description="Dof-type" evidence="10">
    <location>
        <begin position="119"/>
        <end position="173"/>
    </location>
</feature>
<dbReference type="InterPro" id="IPR003851">
    <property type="entry name" value="Znf_Dof"/>
</dbReference>
<dbReference type="GO" id="GO:0005634">
    <property type="term" value="C:nucleus"/>
    <property type="evidence" value="ECO:0007669"/>
    <property type="project" value="UniProtKB-SubCell"/>
</dbReference>
<dbReference type="PANTHER" id="PTHR31089">
    <property type="entry name" value="CYCLIC DOF FACTOR 2"/>
    <property type="match status" value="1"/>
</dbReference>
<comment type="subcellular location">
    <subcellularLocation>
        <location evidence="8">Nucleus</location>
    </subcellularLocation>
</comment>
<evidence type="ECO:0000256" key="8">
    <source>
        <dbReference type="PROSITE-ProRule" id="PRU00071"/>
    </source>
</evidence>
<keyword evidence="4" id="KW-0805">Transcription regulation</keyword>
<gene>
    <name evidence="11" type="ORF">SAY87_006435</name>
</gene>
<dbReference type="GO" id="GO:0008270">
    <property type="term" value="F:zinc ion binding"/>
    <property type="evidence" value="ECO:0007669"/>
    <property type="project" value="UniProtKB-KW"/>
</dbReference>
<evidence type="ECO:0000313" key="11">
    <source>
        <dbReference type="EMBL" id="KAK4756308.1"/>
    </source>
</evidence>
<dbReference type="Proteomes" id="UP001345219">
    <property type="component" value="Chromosome 6"/>
</dbReference>
<reference evidence="11 12" key="1">
    <citation type="journal article" date="2023" name="Hortic Res">
        <title>Pangenome of water caltrop reveals structural variations and asymmetric subgenome divergence after allopolyploidization.</title>
        <authorList>
            <person name="Zhang X."/>
            <person name="Chen Y."/>
            <person name="Wang L."/>
            <person name="Yuan Y."/>
            <person name="Fang M."/>
            <person name="Shi L."/>
            <person name="Lu R."/>
            <person name="Comes H.P."/>
            <person name="Ma Y."/>
            <person name="Chen Y."/>
            <person name="Huang G."/>
            <person name="Zhou Y."/>
            <person name="Zheng Z."/>
            <person name="Qiu Y."/>
        </authorList>
    </citation>
    <scope>NUCLEOTIDE SEQUENCE [LARGE SCALE GENOMIC DNA]</scope>
    <source>
        <tissue evidence="11">Roots</tissue>
    </source>
</reference>
<feature type="compositionally biased region" description="Pro residues" evidence="9">
    <location>
        <begin position="20"/>
        <end position="34"/>
    </location>
</feature>
<dbReference type="GO" id="GO:0003677">
    <property type="term" value="F:DNA binding"/>
    <property type="evidence" value="ECO:0007669"/>
    <property type="project" value="UniProtKB-UniRule"/>
</dbReference>
<evidence type="ECO:0000256" key="5">
    <source>
        <dbReference type="ARBA" id="ARBA00023125"/>
    </source>
</evidence>
<evidence type="ECO:0000256" key="3">
    <source>
        <dbReference type="ARBA" id="ARBA00022833"/>
    </source>
</evidence>
<dbReference type="AlphaFoldDB" id="A0AAN7K2P5"/>
<keyword evidence="6" id="KW-0804">Transcription</keyword>
<keyword evidence="12" id="KW-1185">Reference proteome</keyword>
<evidence type="ECO:0000256" key="1">
    <source>
        <dbReference type="ARBA" id="ARBA00022723"/>
    </source>
</evidence>
<feature type="compositionally biased region" description="Basic and acidic residues" evidence="9">
    <location>
        <begin position="92"/>
        <end position="117"/>
    </location>
</feature>
<evidence type="ECO:0000259" key="10">
    <source>
        <dbReference type="PROSITE" id="PS50884"/>
    </source>
</evidence>
<keyword evidence="3" id="KW-0862">Zinc</keyword>
<dbReference type="EMBL" id="JAXIOK010000013">
    <property type="protein sequence ID" value="KAK4756308.1"/>
    <property type="molecule type" value="Genomic_DNA"/>
</dbReference>
<keyword evidence="7 8" id="KW-0539">Nucleus</keyword>
<accession>A0AAN7K2P5</accession>
<feature type="region of interest" description="Disordered" evidence="9">
    <location>
        <begin position="14"/>
        <end position="119"/>
    </location>
</feature>
<dbReference type="PROSITE" id="PS01361">
    <property type="entry name" value="ZF_DOF_1"/>
    <property type="match status" value="1"/>
</dbReference>
<dbReference type="PROSITE" id="PS50884">
    <property type="entry name" value="ZF_DOF_2"/>
    <property type="match status" value="1"/>
</dbReference>
<evidence type="ECO:0000313" key="12">
    <source>
        <dbReference type="Proteomes" id="UP001345219"/>
    </source>
</evidence>
<dbReference type="GO" id="GO:0003700">
    <property type="term" value="F:DNA-binding transcription factor activity"/>
    <property type="evidence" value="ECO:0007669"/>
    <property type="project" value="InterPro"/>
</dbReference>
<protein>
    <recommendedName>
        <fullName evidence="10">Dof-type domain-containing protein</fullName>
    </recommendedName>
</protein>
<feature type="compositionally biased region" description="Basic and acidic residues" evidence="9">
    <location>
        <begin position="43"/>
        <end position="65"/>
    </location>
</feature>
<dbReference type="Pfam" id="PF02701">
    <property type="entry name" value="Zn_ribbon_Dof"/>
    <property type="match status" value="1"/>
</dbReference>
<evidence type="ECO:0000256" key="6">
    <source>
        <dbReference type="ARBA" id="ARBA00023163"/>
    </source>
</evidence>
<keyword evidence="1" id="KW-0479">Metal-binding</keyword>
<proteinExistence type="predicted"/>
<keyword evidence="2 8" id="KW-0863">Zinc-finger</keyword>
<comment type="caution">
    <text evidence="11">The sequence shown here is derived from an EMBL/GenBank/DDBJ whole genome shotgun (WGS) entry which is preliminary data.</text>
</comment>
<keyword evidence="5 8" id="KW-0238">DNA-binding</keyword>
<organism evidence="11 12">
    <name type="scientific">Trapa incisa</name>
    <dbReference type="NCBI Taxonomy" id="236973"/>
    <lineage>
        <taxon>Eukaryota</taxon>
        <taxon>Viridiplantae</taxon>
        <taxon>Streptophyta</taxon>
        <taxon>Embryophyta</taxon>
        <taxon>Tracheophyta</taxon>
        <taxon>Spermatophyta</taxon>
        <taxon>Magnoliopsida</taxon>
        <taxon>eudicotyledons</taxon>
        <taxon>Gunneridae</taxon>
        <taxon>Pentapetalae</taxon>
        <taxon>rosids</taxon>
        <taxon>malvids</taxon>
        <taxon>Myrtales</taxon>
        <taxon>Lythraceae</taxon>
        <taxon>Trapa</taxon>
    </lineage>
</organism>